<organism evidence="2">
    <name type="scientific">viral metagenome</name>
    <dbReference type="NCBI Taxonomy" id="1070528"/>
    <lineage>
        <taxon>unclassified sequences</taxon>
        <taxon>metagenomes</taxon>
        <taxon>organismal metagenomes</taxon>
    </lineage>
</organism>
<reference evidence="2" key="1">
    <citation type="journal article" date="2020" name="Nature">
        <title>Giant virus diversity and host interactions through global metagenomics.</title>
        <authorList>
            <person name="Schulz F."/>
            <person name="Roux S."/>
            <person name="Paez-Espino D."/>
            <person name="Jungbluth S."/>
            <person name="Walsh D.A."/>
            <person name="Denef V.J."/>
            <person name="McMahon K.D."/>
            <person name="Konstantinidis K.T."/>
            <person name="Eloe-Fadrosh E.A."/>
            <person name="Kyrpides N.C."/>
            <person name="Woyke T."/>
        </authorList>
    </citation>
    <scope>NUCLEOTIDE SEQUENCE</scope>
    <source>
        <strain evidence="2">GVMAG-S-3300013094-100</strain>
    </source>
</reference>
<dbReference type="InterPro" id="IPR030392">
    <property type="entry name" value="S74_ICA"/>
</dbReference>
<evidence type="ECO:0000259" key="1">
    <source>
        <dbReference type="PROSITE" id="PS51688"/>
    </source>
</evidence>
<proteinExistence type="predicted"/>
<name>A0A6C0KSP6_9ZZZZ</name>
<dbReference type="EMBL" id="MN740976">
    <property type="protein sequence ID" value="QHU20992.1"/>
    <property type="molecule type" value="Genomic_DNA"/>
</dbReference>
<feature type="domain" description="Peptidase S74" evidence="1">
    <location>
        <begin position="2192"/>
        <end position="2279"/>
    </location>
</feature>
<protein>
    <recommendedName>
        <fullName evidence="1">Peptidase S74 domain-containing protein</fullName>
    </recommendedName>
</protein>
<dbReference type="Pfam" id="PF13884">
    <property type="entry name" value="Peptidase_S74"/>
    <property type="match status" value="1"/>
</dbReference>
<evidence type="ECO:0000313" key="2">
    <source>
        <dbReference type="EMBL" id="QHU20992.1"/>
    </source>
</evidence>
<accession>A0A6C0KSP6</accession>
<dbReference type="PROSITE" id="PS51688">
    <property type="entry name" value="ICA"/>
    <property type="match status" value="1"/>
</dbReference>
<sequence length="2288" mass="230941">MLVFDTSPDDPSFIVVGSNISKVAEFGSTLDNTYISLYANDPLSNVGYIIGTSNQNLANPVFSIGMINTNTNAIYPDFTISNHFIGINNTTPQYTLDTSGNINLSGNIYNNALQTGYWYNPNNYLYVPNSNVGIGTSSSQYKFHVVGSTYITGSIYASNLKPSAFIDTTIATNISSGTLPLTVLPTTNVTSPASTYGSGAQVAQITTDIYGRVVQAQNVPIYITQSQILGLTSNGLTPAAIYGNYSNLVNIPFYYDANNTTYYLGSGNIGIGTTNANLGKLQVQGDGYFNGTLFASNLNIIGELTTINVATSNSTQLDIINSGPGPALKVVQKDGSTVSQFYNNTGPVFTIAGSGSIGIGSSIPTVPLDIVGNVKISGGTISGGGLVQSAFTDTTNATNITSGTLSASRLPNTTVTSGNYGTANSNVILNIDSTGRILSAVNCNIQIAPGQVTGLSTVATSGNYNDLINKTFILNGTAAYYSGGNIGISTNTPDSLLTIGGGVTDTTSTLKINVSDSSVAGAITDRIYLTSLGASNTRISHSATSNLYIYVGQSNNTGNFHLMSGAVGLNQYQDRITINNNGYVGINNSTPNYTLDLVGNFNLSGSFYNGGNSIATAGKIVASALPTTTVVAGSYGLASSNTSIIVDSTGRIVSASNIGIILPVGQVTGLAPSATIDTTNAGNITTGTLSSARFPTTTVIAGGYGAAASNISIAVDATGRIVSASNIGIILPVSQVTGLAPSATIDTTNAANISSGTLSASRLPGTTVTAGNYGLAASNITISVDTTGRITSATNIAIILPVGQVTGLAPSATIDTTNAANITSGTLLSARLPSTTVTAGGYSAAASNVAIYVDSTGRILSASNIGIVLPVGQVTGLAPSATIDTTNAGNISSGTLLSARFPTTTVTAGGYGAAASNISIAVDATGRIVSASNIGIVLPVGQVTGLAASATIDTTNAANISSGTLLSARLPTTTVVAGGYSAASSNVAIYIDSTGRILSASNVGIVLPVGQVTGLAPSATIDTTNAANIASGTLSAGRLPTTTVVAGGYGAAASNITINVDSTGRITSATNIGIILPVGQVTGLAPSATIDTTNAANIASGTLSAGRLPTTTVVAGGYGAAASNITINVDSTGRITSATNIGIILPVGQVTGLAPSATIDTTNAANIGSGTLPLGRLPTTNISTYGGPYGSATQSSIVTTDAYGRVTAVSSTNISITSNAVSGLSKVAGTGVYNDLINAAFTYSPTGTTYYNGTGNVGIGTQTALSALHVMGDILASGKLVASNLIILGELTTVNTTTSNSTQLDVINNGTGPALKVAQNTPDTVAEFYNNGSIAMQISASGNIGIGTKNATSTLYVQGTTTITGNISAGNLVTSAFTDTTNAANIGSGTLSSARLPSTTVTAGGYGAAASNVAIYVDSTGRILSASNVGIILPVGQVTGLAPSATIDTTNAANIASGTLSAVRLPTTTVVAGGYGAAASNISINVDSTGRILSASNVGIVLPVGQVTGLAPSATIDTTNAANISSGTLSSARFPTTTVTAGGYGATSSNVAIYVDASGRILSASNVAIVLPVGQVTGLAPSATIDTTNASNITSGTLSSNLFPTTGVSAGVYGDASHIPQINIDATGRIISSSTNQVSITTGQVSGLSYTALSANNLVSPPSAGTYGTAASGYVPIITIDVYGRVTSASSALLTVPTSQLYGYITLSQISGLAASASTDTTNAANITSGTLSTGRLPTTTVTAGGYGGTSSNVAIYVDATGRILSASNIGIVLPVGQVTGLAPSATIDTTNAANIKTGTLSCNLLPTTNINTYGQFGSANQVPIITTDSFGRVVNLQNQTINLTVANLPSSSVNAGTYGSSTSIPTFTVDGYGRITLASNNAIVLSGVAASGQYSNLMNIPFVYNNTGTGAAASNIYTPSYVYNVGIGMSNATAYPLDVNGIVRATQFIGDGSLLTGIVTSGGGGSGGGNSQWISSNQYIYVTSNVGIGTTIVSANNALQVQGNASITSLTTSNIITSNITILSSTAFLSGDTQVYRSALQTNPIRQFFTVGVSGQSNFTLSSPTVGRYTAYGSNVEIYQNGIKLGYQDINNNDYSVSTITNSVSTGFSVTLVNGANLGDYIDITIWPQLVSTNLILQPGYVYQQFYDLWSASNNNVYYNIGYVGIGTALPSYPLHVAGNIYTTNSIISFSDIINKTNIETIPNALDTVKKLRGVTYNRIDSGEQQIGLIAQEVLEIVPEVVSKTKDGLAVAYGNIVGLLIESIKELSEEVKVLRNIIHSNSNIVVQ</sequence>